<gene>
    <name evidence="2" type="ORF">QN216_09865</name>
    <name evidence="1" type="ORF">QN217_00605</name>
</gene>
<organism evidence="1">
    <name type="scientific">Bifidobacterium fermentum</name>
    <dbReference type="NCBI Taxonomy" id="3059035"/>
    <lineage>
        <taxon>Bacteria</taxon>
        <taxon>Bacillati</taxon>
        <taxon>Actinomycetota</taxon>
        <taxon>Actinomycetes</taxon>
        <taxon>Bifidobacteriales</taxon>
        <taxon>Bifidobacteriaceae</taxon>
        <taxon>Bifidobacterium</taxon>
    </lineage>
</organism>
<dbReference type="Gene3D" id="2.60.120.1390">
    <property type="match status" value="1"/>
</dbReference>
<evidence type="ECO:0000313" key="2">
    <source>
        <dbReference type="EMBL" id="XDS49765.1"/>
    </source>
</evidence>
<dbReference type="EMBL" id="CP129675">
    <property type="protein sequence ID" value="XDS47545.1"/>
    <property type="molecule type" value="Genomic_DNA"/>
</dbReference>
<dbReference type="RefSeq" id="WP_369342894.1">
    <property type="nucleotide sequence ID" value="NZ_CP129675.1"/>
</dbReference>
<reference evidence="1" key="1">
    <citation type="submission" date="2023-07" db="EMBL/GenBank/DDBJ databases">
        <title>Bifidobacterium aquikefiriaerophilum sp. nov. and Bifidobacterium eccum sp. nov., isolated from water kefir.</title>
        <authorList>
            <person name="Breselge S."/>
            <person name="Bellassi P."/>
            <person name="Barcenilla C."/>
            <person name="Alvarez-Ordonez A."/>
            <person name="Morelli L."/>
            <person name="Cotter P.D."/>
        </authorList>
    </citation>
    <scope>NUCLEOTIDE SEQUENCE</scope>
    <source>
        <strain evidence="2">WK013_4_14</strain>
        <strain evidence="1">WK048_4_13</strain>
    </source>
</reference>
<protein>
    <submittedName>
        <fullName evidence="1">DUF2961 domain-containing protein</fullName>
    </submittedName>
</protein>
<name>A0AB39UEV0_9BIFI</name>
<sequence>MTQPLTGELGFGNGTLDSLALKSSGRSRCVNAENPTGGKGTAAMTASALGPSRKGTPCIQTVHAGESVTLMDVDGPGVIRHIWMTVTDKTSPTGSNVLRNLILEFYWDGEDTPSVSCPVGDFFCCGHAQSTRINSIPVMVNPNRGFNCFFSMPFEHAKIVLRSDHNEAVPAFFYQIDYTEYDALPDNAMRFHALWRRERVTETAKDYTILDSVKGQGAYIGTYIALTALESRWWGEGEVKMYIDGDDQYPTWCSTGAEDYFGGAWSFSGSDDPANMSEQTFTGPYIGFPFYSQTLVRRESAYWDQATPVMRGLYRWHIPDPIYFHDDLRVEWQNIGIDEGGLFERQDDVASVAYWYQTEPHTPFPELGDRHFRQPR</sequence>
<evidence type="ECO:0000313" key="1">
    <source>
        <dbReference type="EMBL" id="XDS47545.1"/>
    </source>
</evidence>
<proteinExistence type="predicted"/>
<dbReference type="AlphaFoldDB" id="A0AB39UEV0"/>
<dbReference type="InterPro" id="IPR021345">
    <property type="entry name" value="DUF2961"/>
</dbReference>
<dbReference type="EMBL" id="CP129682">
    <property type="protein sequence ID" value="XDS49765.1"/>
    <property type="molecule type" value="Genomic_DNA"/>
</dbReference>
<accession>A0AB39UEV0</accession>
<dbReference type="Pfam" id="PF11175">
    <property type="entry name" value="DUF2961"/>
    <property type="match status" value="1"/>
</dbReference>